<organism evidence="2 3">
    <name type="scientific">Oesophagostomum dentatum</name>
    <name type="common">Nodular worm</name>
    <dbReference type="NCBI Taxonomy" id="61180"/>
    <lineage>
        <taxon>Eukaryota</taxon>
        <taxon>Metazoa</taxon>
        <taxon>Ecdysozoa</taxon>
        <taxon>Nematoda</taxon>
        <taxon>Chromadorea</taxon>
        <taxon>Rhabditida</taxon>
        <taxon>Rhabditina</taxon>
        <taxon>Rhabditomorpha</taxon>
        <taxon>Strongyloidea</taxon>
        <taxon>Strongylidae</taxon>
        <taxon>Oesophagostomum</taxon>
    </lineage>
</organism>
<feature type="region of interest" description="Disordered" evidence="1">
    <location>
        <begin position="92"/>
        <end position="121"/>
    </location>
</feature>
<dbReference type="OrthoDB" id="5839462at2759"/>
<dbReference type="AlphaFoldDB" id="A0A0B1T8D5"/>
<feature type="compositionally biased region" description="Polar residues" evidence="1">
    <location>
        <begin position="19"/>
        <end position="29"/>
    </location>
</feature>
<dbReference type="EMBL" id="KN551925">
    <property type="protein sequence ID" value="KHJ91610.1"/>
    <property type="molecule type" value="Genomic_DNA"/>
</dbReference>
<reference evidence="2 3" key="1">
    <citation type="submission" date="2014-03" db="EMBL/GenBank/DDBJ databases">
        <title>Draft genome of the hookworm Oesophagostomum dentatum.</title>
        <authorList>
            <person name="Mitreva M."/>
        </authorList>
    </citation>
    <scope>NUCLEOTIDE SEQUENCE [LARGE SCALE GENOMIC DNA]</scope>
    <source>
        <strain evidence="2 3">OD-Hann</strain>
    </source>
</reference>
<protein>
    <submittedName>
        <fullName evidence="2">Uncharacterized protein</fullName>
    </submittedName>
</protein>
<feature type="region of interest" description="Disordered" evidence="1">
    <location>
        <begin position="19"/>
        <end position="38"/>
    </location>
</feature>
<proteinExistence type="predicted"/>
<keyword evidence="3" id="KW-1185">Reference proteome</keyword>
<evidence type="ECO:0000313" key="3">
    <source>
        <dbReference type="Proteomes" id="UP000053660"/>
    </source>
</evidence>
<sequence>MSTTNSTSFLAQFFSGVRKNQTPQGSTTHAAHEDMSLSPTTDKLSTDGYCVLFLLDLLLKAQHIVDVFSDIMSTTNSTSFLAQFFSGVRKNQTPQGSTTHAAHEDMSLSPTTDKLSTGSNQSMTDHHGLGCEWGRREHLLRLAFVFDTNNY</sequence>
<evidence type="ECO:0000256" key="1">
    <source>
        <dbReference type="SAM" id="MobiDB-lite"/>
    </source>
</evidence>
<name>A0A0B1T8D5_OESDE</name>
<gene>
    <name evidence="2" type="ORF">OESDEN_08522</name>
</gene>
<dbReference type="Proteomes" id="UP000053660">
    <property type="component" value="Unassembled WGS sequence"/>
</dbReference>
<accession>A0A0B1T8D5</accession>
<feature type="compositionally biased region" description="Polar residues" evidence="1">
    <location>
        <begin position="108"/>
        <end position="121"/>
    </location>
</feature>
<evidence type="ECO:0000313" key="2">
    <source>
        <dbReference type="EMBL" id="KHJ91610.1"/>
    </source>
</evidence>